<organism evidence="2 3">
    <name type="scientific">Necator americanus</name>
    <name type="common">Human hookworm</name>
    <dbReference type="NCBI Taxonomy" id="51031"/>
    <lineage>
        <taxon>Eukaryota</taxon>
        <taxon>Metazoa</taxon>
        <taxon>Ecdysozoa</taxon>
        <taxon>Nematoda</taxon>
        <taxon>Chromadorea</taxon>
        <taxon>Rhabditida</taxon>
        <taxon>Rhabditina</taxon>
        <taxon>Rhabditomorpha</taxon>
        <taxon>Strongyloidea</taxon>
        <taxon>Ancylostomatidae</taxon>
        <taxon>Bunostominae</taxon>
        <taxon>Necator</taxon>
    </lineage>
</organism>
<feature type="chain" id="PRO_5046816639" evidence="1">
    <location>
        <begin position="17"/>
        <end position="87"/>
    </location>
</feature>
<name>A0ABR1D547_NECAM</name>
<dbReference type="EMBL" id="JAVFWL010000003">
    <property type="protein sequence ID" value="KAK6745648.1"/>
    <property type="molecule type" value="Genomic_DNA"/>
</dbReference>
<evidence type="ECO:0000256" key="1">
    <source>
        <dbReference type="SAM" id="SignalP"/>
    </source>
</evidence>
<accession>A0ABR1D547</accession>
<sequence length="87" mass="9597">MKSILLISLLVVDVFSLNRTSTFDQSESGVIGNETVVDFNEVRKTIDRKKQKLPSFIYRAIENAAARWAARVVGKGIETVANAITKG</sequence>
<evidence type="ECO:0000313" key="2">
    <source>
        <dbReference type="EMBL" id="KAK6745648.1"/>
    </source>
</evidence>
<keyword evidence="1" id="KW-0732">Signal</keyword>
<proteinExistence type="predicted"/>
<reference evidence="2 3" key="1">
    <citation type="submission" date="2023-08" db="EMBL/GenBank/DDBJ databases">
        <title>A Necator americanus chromosomal reference genome.</title>
        <authorList>
            <person name="Ilik V."/>
            <person name="Petrzelkova K.J."/>
            <person name="Pardy F."/>
            <person name="Fuh T."/>
            <person name="Niatou-Singa F.S."/>
            <person name="Gouil Q."/>
            <person name="Baker L."/>
            <person name="Ritchie M.E."/>
            <person name="Jex A.R."/>
            <person name="Gazzola D."/>
            <person name="Li H."/>
            <person name="Toshio Fujiwara R."/>
            <person name="Zhan B."/>
            <person name="Aroian R.V."/>
            <person name="Pafco B."/>
            <person name="Schwarz E.M."/>
        </authorList>
    </citation>
    <scope>NUCLEOTIDE SEQUENCE [LARGE SCALE GENOMIC DNA]</scope>
    <source>
        <strain evidence="2 3">Aroian</strain>
        <tissue evidence="2">Whole animal</tissue>
    </source>
</reference>
<evidence type="ECO:0000313" key="3">
    <source>
        <dbReference type="Proteomes" id="UP001303046"/>
    </source>
</evidence>
<feature type="signal peptide" evidence="1">
    <location>
        <begin position="1"/>
        <end position="16"/>
    </location>
</feature>
<gene>
    <name evidence="2" type="primary">Necator_chrIII.g12786</name>
    <name evidence="2" type="ORF">RB195_012019</name>
</gene>
<dbReference type="Proteomes" id="UP001303046">
    <property type="component" value="Unassembled WGS sequence"/>
</dbReference>
<keyword evidence="3" id="KW-1185">Reference proteome</keyword>
<protein>
    <submittedName>
        <fullName evidence="2">Uncharacterized protein</fullName>
    </submittedName>
</protein>
<comment type="caution">
    <text evidence="2">The sequence shown here is derived from an EMBL/GenBank/DDBJ whole genome shotgun (WGS) entry which is preliminary data.</text>
</comment>